<dbReference type="Proteomes" id="UP001597116">
    <property type="component" value="Unassembled WGS sequence"/>
</dbReference>
<proteinExistence type="predicted"/>
<organism evidence="2 3">
    <name type="scientific">Larkinella insperata</name>
    <dbReference type="NCBI Taxonomy" id="332158"/>
    <lineage>
        <taxon>Bacteria</taxon>
        <taxon>Pseudomonadati</taxon>
        <taxon>Bacteroidota</taxon>
        <taxon>Cytophagia</taxon>
        <taxon>Cytophagales</taxon>
        <taxon>Spirosomataceae</taxon>
        <taxon>Larkinella</taxon>
    </lineage>
</organism>
<keyword evidence="3" id="KW-1185">Reference proteome</keyword>
<dbReference type="InterPro" id="IPR011990">
    <property type="entry name" value="TPR-like_helical_dom_sf"/>
</dbReference>
<keyword evidence="1" id="KW-0732">Signal</keyword>
<feature type="signal peptide" evidence="1">
    <location>
        <begin position="1"/>
        <end position="26"/>
    </location>
</feature>
<comment type="caution">
    <text evidence="2">The sequence shown here is derived from an EMBL/GenBank/DDBJ whole genome shotgun (WGS) entry which is preliminary data.</text>
</comment>
<reference evidence="3" key="1">
    <citation type="journal article" date="2019" name="Int. J. Syst. Evol. Microbiol.">
        <title>The Global Catalogue of Microorganisms (GCM) 10K type strain sequencing project: providing services to taxonomists for standard genome sequencing and annotation.</title>
        <authorList>
            <consortium name="The Broad Institute Genomics Platform"/>
            <consortium name="The Broad Institute Genome Sequencing Center for Infectious Disease"/>
            <person name="Wu L."/>
            <person name="Ma J."/>
        </authorList>
    </citation>
    <scope>NUCLEOTIDE SEQUENCE [LARGE SCALE GENOMIC DNA]</scope>
    <source>
        <strain evidence="3">CCUG 55608</strain>
    </source>
</reference>
<evidence type="ECO:0000313" key="2">
    <source>
        <dbReference type="EMBL" id="MFD1140830.1"/>
    </source>
</evidence>
<feature type="chain" id="PRO_5046518847" evidence="1">
    <location>
        <begin position="27"/>
        <end position="289"/>
    </location>
</feature>
<dbReference type="Pfam" id="PF11138">
    <property type="entry name" value="DUF2911"/>
    <property type="match status" value="1"/>
</dbReference>
<dbReference type="SUPFAM" id="SSF48452">
    <property type="entry name" value="TPR-like"/>
    <property type="match status" value="1"/>
</dbReference>
<dbReference type="EMBL" id="JBHTLP010000003">
    <property type="protein sequence ID" value="MFD1140830.1"/>
    <property type="molecule type" value="Genomic_DNA"/>
</dbReference>
<gene>
    <name evidence="2" type="ORF">ACFQ4C_06910</name>
</gene>
<dbReference type="Gene3D" id="1.25.40.10">
    <property type="entry name" value="Tetratricopeptide repeat domain"/>
    <property type="match status" value="1"/>
</dbReference>
<sequence length="289" mass="32742">MKFTQKWTAGLLAAATWCLLLPSARAQLNLPEPSPPAQIQQKIGFTDITVRYARPAVKGRTTFGDLVPYGKLWRTGASDATVITFSDSIQLAGHWVPKGAYSLFTIPQAQQWTVILNRYTEGHGTEGYDEKNDQLRFNVKPQTSPRYYESFTIELQELVQNKGQLWLNWANTAVSFAIESNANARILAQIQQRMSGNEEKSPGLYYQAALYFFDTQQNPQQALDWVSQAVALKPAFNYLHLQAKLYARVGNYKAAIEAARQSANVARQEKFTDYVELNNRLIAEWQKKP</sequence>
<dbReference type="RefSeq" id="WP_379883939.1">
    <property type="nucleotide sequence ID" value="NZ_JBHTLP010000003.1"/>
</dbReference>
<evidence type="ECO:0000256" key="1">
    <source>
        <dbReference type="SAM" id="SignalP"/>
    </source>
</evidence>
<dbReference type="InterPro" id="IPR021314">
    <property type="entry name" value="DUF2911"/>
</dbReference>
<name>A0ABW3QC33_9BACT</name>
<accession>A0ABW3QC33</accession>
<evidence type="ECO:0000313" key="3">
    <source>
        <dbReference type="Proteomes" id="UP001597116"/>
    </source>
</evidence>
<protein>
    <submittedName>
        <fullName evidence="2">DUF2911 domain-containing protein</fullName>
    </submittedName>
</protein>